<name>A0A9W8NW87_9AGAR</name>
<comment type="caution">
    <text evidence="1">The sequence shown here is derived from an EMBL/GenBank/DDBJ whole genome shotgun (WGS) entry which is preliminary data.</text>
</comment>
<sequence>MDVDPLADNAPPRYAIESDEEDEYNPLQESSPEILSLPETKVIGDIPLDCPLILASGNGGKYWAKGCSLGKQTGAVYVDETQVGPVYHPSWSRSNIIVSETFARLPVAYMHSYAEKLVKELKPSSVVLLDTYPTPTYVLPQPISLQDAPIRYLSTHQVDPIIASLAERFSPPNFVHSTTSAALLSYVASSVAPSNSDSELKATLLLLPFPRIPAPAPKILGRSDFSHLSEDEYQWSRDTMNTIQKLLFVAVRERLDDSASWHMPVNRSGSRSSDDVPVRAKPLVDDGMYI</sequence>
<evidence type="ECO:0000313" key="2">
    <source>
        <dbReference type="Proteomes" id="UP001142393"/>
    </source>
</evidence>
<evidence type="ECO:0000313" key="1">
    <source>
        <dbReference type="EMBL" id="KAJ3742102.1"/>
    </source>
</evidence>
<organism evidence="1 2">
    <name type="scientific">Lentinula detonsa</name>
    <dbReference type="NCBI Taxonomy" id="2804962"/>
    <lineage>
        <taxon>Eukaryota</taxon>
        <taxon>Fungi</taxon>
        <taxon>Dikarya</taxon>
        <taxon>Basidiomycota</taxon>
        <taxon>Agaricomycotina</taxon>
        <taxon>Agaricomycetes</taxon>
        <taxon>Agaricomycetidae</taxon>
        <taxon>Agaricales</taxon>
        <taxon>Marasmiineae</taxon>
        <taxon>Omphalotaceae</taxon>
        <taxon>Lentinula</taxon>
    </lineage>
</organism>
<keyword evidence="2" id="KW-1185">Reference proteome</keyword>
<proteinExistence type="predicted"/>
<gene>
    <name evidence="1" type="ORF">DFH05DRAFT_1503915</name>
</gene>
<dbReference type="AlphaFoldDB" id="A0A9W8NW87"/>
<reference evidence="1 2" key="1">
    <citation type="journal article" date="2023" name="Proc. Natl. Acad. Sci. U.S.A.">
        <title>A global phylogenomic analysis of the shiitake genus Lentinula.</title>
        <authorList>
            <person name="Sierra-Patev S."/>
            <person name="Min B."/>
            <person name="Naranjo-Ortiz M."/>
            <person name="Looney B."/>
            <person name="Konkel Z."/>
            <person name="Slot J.C."/>
            <person name="Sakamoto Y."/>
            <person name="Steenwyk J.L."/>
            <person name="Rokas A."/>
            <person name="Carro J."/>
            <person name="Camarero S."/>
            <person name="Ferreira P."/>
            <person name="Molpeceres G."/>
            <person name="Ruiz-Duenas F.J."/>
            <person name="Serrano A."/>
            <person name="Henrissat B."/>
            <person name="Drula E."/>
            <person name="Hughes K.W."/>
            <person name="Mata J.L."/>
            <person name="Ishikawa N.K."/>
            <person name="Vargas-Isla R."/>
            <person name="Ushijima S."/>
            <person name="Smith C.A."/>
            <person name="Donoghue J."/>
            <person name="Ahrendt S."/>
            <person name="Andreopoulos W."/>
            <person name="He G."/>
            <person name="LaButti K."/>
            <person name="Lipzen A."/>
            <person name="Ng V."/>
            <person name="Riley R."/>
            <person name="Sandor L."/>
            <person name="Barry K."/>
            <person name="Martinez A.T."/>
            <person name="Xiao Y."/>
            <person name="Gibbons J.G."/>
            <person name="Terashima K."/>
            <person name="Grigoriev I.V."/>
            <person name="Hibbett D."/>
        </authorList>
    </citation>
    <scope>NUCLEOTIDE SEQUENCE [LARGE SCALE GENOMIC DNA]</scope>
    <source>
        <strain evidence="1 2">TFB7810</strain>
    </source>
</reference>
<protein>
    <submittedName>
        <fullName evidence="1">Uncharacterized protein</fullName>
    </submittedName>
</protein>
<accession>A0A9W8NW87</accession>
<dbReference type="EMBL" id="JANVFU010000011">
    <property type="protein sequence ID" value="KAJ3742102.1"/>
    <property type="molecule type" value="Genomic_DNA"/>
</dbReference>
<dbReference type="Proteomes" id="UP001142393">
    <property type="component" value="Unassembled WGS sequence"/>
</dbReference>